<dbReference type="HOGENOM" id="CLU_198153_0_0_6"/>
<reference evidence="2 3" key="1">
    <citation type="journal article" date="2011" name="J. Bacteriol.">
        <title>Genome sequence of the plant-pathogenic bacterium Dickeya dadantii 3937.</title>
        <authorList>
            <person name="Glasner J.D."/>
            <person name="Yang C.H."/>
            <person name="Reverchon S."/>
            <person name="Hugouvieux-Cotte-Pattat N."/>
            <person name="Condemine G."/>
            <person name="Bohin J.P."/>
            <person name="Van Gijsegem F."/>
            <person name="Yang S."/>
            <person name="Franza T."/>
            <person name="Expert D."/>
            <person name="Plunkett G. III"/>
            <person name="San Francisco M.J."/>
            <person name="Charkowski A.O."/>
            <person name="Py B."/>
            <person name="Bell K."/>
            <person name="Rauscher L."/>
            <person name="Rodriguez-Palenzuela P."/>
            <person name="Toussaint A."/>
            <person name="Holeva M.C."/>
            <person name="He S.Y."/>
            <person name="Douet V."/>
            <person name="Boccara M."/>
            <person name="Blanco C."/>
            <person name="Toth I."/>
            <person name="Anderson B.D."/>
            <person name="Biehl B.S."/>
            <person name="Mau B."/>
            <person name="Flynn S.M."/>
            <person name="Barras F."/>
            <person name="Lindeberg M."/>
            <person name="Birch P.R."/>
            <person name="Tsuyumu S."/>
            <person name="Shi X."/>
            <person name="Hibbing M."/>
            <person name="Yap M.N."/>
            <person name="Carpentier M."/>
            <person name="Dassa E."/>
            <person name="Umehara M."/>
            <person name="Kim J.F."/>
            <person name="Rusch M."/>
            <person name="Soni P."/>
            <person name="Mayhew G.F."/>
            <person name="Fouts D.E."/>
            <person name="Gill S.R."/>
            <person name="Blattner F.R."/>
            <person name="Keen N.T."/>
            <person name="Perna N.T."/>
        </authorList>
    </citation>
    <scope>NUCLEOTIDE SEQUENCE [LARGE SCALE GENOMIC DNA]</scope>
    <source>
        <strain evidence="2 3">3937</strain>
    </source>
</reference>
<dbReference type="STRING" id="198628.Dda3937_03064"/>
<organism evidence="2 3">
    <name type="scientific">Dickeya dadantii (strain 3937)</name>
    <name type="common">Erwinia chrysanthemi (strain 3937)</name>
    <dbReference type="NCBI Taxonomy" id="198628"/>
    <lineage>
        <taxon>Bacteria</taxon>
        <taxon>Pseudomonadati</taxon>
        <taxon>Pseudomonadota</taxon>
        <taxon>Gammaproteobacteria</taxon>
        <taxon>Enterobacterales</taxon>
        <taxon>Pectobacteriaceae</taxon>
        <taxon>Dickeya</taxon>
    </lineage>
</organism>
<keyword evidence="3" id="KW-1185">Reference proteome</keyword>
<protein>
    <submittedName>
        <fullName evidence="2">Uncharacterized protein</fullName>
    </submittedName>
</protein>
<feature type="compositionally biased region" description="Basic and acidic residues" evidence="1">
    <location>
        <begin position="38"/>
        <end position="51"/>
    </location>
</feature>
<evidence type="ECO:0000313" key="2">
    <source>
        <dbReference type="EMBL" id="ADM99965.1"/>
    </source>
</evidence>
<evidence type="ECO:0000256" key="1">
    <source>
        <dbReference type="SAM" id="MobiDB-lite"/>
    </source>
</evidence>
<dbReference type="eggNOG" id="ENOG5034AKE">
    <property type="taxonomic scope" value="Bacteria"/>
</dbReference>
<sequence>MFQSFQTQTVTPEGNRIMAIEVRQLTIYSRVIQPNEPDSPHQPESDAENRDVGPSASPLATPGTIAFHHLHTEPRER</sequence>
<evidence type="ECO:0000313" key="3">
    <source>
        <dbReference type="Proteomes" id="UP000006859"/>
    </source>
</evidence>
<dbReference type="EMBL" id="CP002038">
    <property type="protein sequence ID" value="ADM99965.1"/>
    <property type="molecule type" value="Genomic_DNA"/>
</dbReference>
<gene>
    <name evidence="2" type="ordered locus">Dda3937_03064</name>
</gene>
<dbReference type="AlphaFoldDB" id="E0SFB3"/>
<proteinExistence type="predicted"/>
<feature type="region of interest" description="Disordered" evidence="1">
    <location>
        <begin position="31"/>
        <end position="77"/>
    </location>
</feature>
<dbReference type="Proteomes" id="UP000006859">
    <property type="component" value="Chromosome"/>
</dbReference>
<dbReference type="KEGG" id="ddd:Dda3937_03064"/>
<name>E0SFB3_DICD3</name>
<accession>E0SFB3</accession>